<evidence type="ECO:0000313" key="2">
    <source>
        <dbReference type="RefSeq" id="XP_039136836.1"/>
    </source>
</evidence>
<evidence type="ECO:0000313" key="1">
    <source>
        <dbReference type="Proteomes" id="UP001515500"/>
    </source>
</evidence>
<dbReference type="GeneID" id="120274143"/>
<dbReference type="RefSeq" id="XP_039136836.1">
    <property type="nucleotide sequence ID" value="XM_039280902.1"/>
</dbReference>
<dbReference type="AlphaFoldDB" id="A0AB40CAC9"/>
<gene>
    <name evidence="2" type="primary">LOC120274143</name>
</gene>
<keyword evidence="1" id="KW-1185">Reference proteome</keyword>
<proteinExistence type="predicted"/>
<protein>
    <submittedName>
        <fullName evidence="2">Uncharacterized protein LOC120274143</fullName>
    </submittedName>
</protein>
<dbReference type="Proteomes" id="UP001515500">
    <property type="component" value="Chromosome 12"/>
</dbReference>
<name>A0AB40CAC9_DIOCR</name>
<reference evidence="2" key="1">
    <citation type="submission" date="2025-08" db="UniProtKB">
        <authorList>
            <consortium name="RefSeq"/>
        </authorList>
    </citation>
    <scope>IDENTIFICATION</scope>
</reference>
<organism evidence="1 2">
    <name type="scientific">Dioscorea cayennensis subsp. rotundata</name>
    <name type="common">White Guinea yam</name>
    <name type="synonym">Dioscorea rotundata</name>
    <dbReference type="NCBI Taxonomy" id="55577"/>
    <lineage>
        <taxon>Eukaryota</taxon>
        <taxon>Viridiplantae</taxon>
        <taxon>Streptophyta</taxon>
        <taxon>Embryophyta</taxon>
        <taxon>Tracheophyta</taxon>
        <taxon>Spermatophyta</taxon>
        <taxon>Magnoliopsida</taxon>
        <taxon>Liliopsida</taxon>
        <taxon>Dioscoreales</taxon>
        <taxon>Dioscoreaceae</taxon>
        <taxon>Dioscorea</taxon>
    </lineage>
</organism>
<sequence>MCANGHHQSHPMCFICHPTSTKDSYLEQAASKLIESKTPTASEAFSKLTLEDQSAPKVEEINKMATCMQAFNSIVVVEMEERETPALSLNNDLRQMQWLELQQLLQRLERVAIAHKMMVRVDGGVMFSSNFINSFKRLENKTLDPMSLIEELSRRVVNVSLTPDQQRIYLDEVKRPMERRANYGDGFWFGPILFQRFKRVKKKIPFAFGQNSCGESRRIRRNDIKRR</sequence>
<accession>A0AB40CAC9</accession>